<dbReference type="EMBL" id="SRLO01000169">
    <property type="protein sequence ID" value="TNN69998.1"/>
    <property type="molecule type" value="Genomic_DNA"/>
</dbReference>
<keyword evidence="2" id="KW-1185">Reference proteome</keyword>
<sequence>MVATGRWIPRFGRLLCTASTHLKAAGSSRSVVSREAVAKRSVGSGRARSRSLLSACAALFRYCSSKLSLSNEN</sequence>
<organism evidence="1 2">
    <name type="scientific">Liparis tanakae</name>
    <name type="common">Tanaka's snailfish</name>
    <dbReference type="NCBI Taxonomy" id="230148"/>
    <lineage>
        <taxon>Eukaryota</taxon>
        <taxon>Metazoa</taxon>
        <taxon>Chordata</taxon>
        <taxon>Craniata</taxon>
        <taxon>Vertebrata</taxon>
        <taxon>Euteleostomi</taxon>
        <taxon>Actinopterygii</taxon>
        <taxon>Neopterygii</taxon>
        <taxon>Teleostei</taxon>
        <taxon>Neoteleostei</taxon>
        <taxon>Acanthomorphata</taxon>
        <taxon>Eupercaria</taxon>
        <taxon>Perciformes</taxon>
        <taxon>Cottioidei</taxon>
        <taxon>Cottales</taxon>
        <taxon>Liparidae</taxon>
        <taxon>Liparis</taxon>
    </lineage>
</organism>
<evidence type="ECO:0000313" key="1">
    <source>
        <dbReference type="EMBL" id="TNN69998.1"/>
    </source>
</evidence>
<comment type="caution">
    <text evidence="1">The sequence shown here is derived from an EMBL/GenBank/DDBJ whole genome shotgun (WGS) entry which is preliminary data.</text>
</comment>
<reference evidence="1 2" key="1">
    <citation type="submission" date="2019-03" db="EMBL/GenBank/DDBJ databases">
        <title>First draft genome of Liparis tanakae, snailfish: a comprehensive survey of snailfish specific genes.</title>
        <authorList>
            <person name="Kim W."/>
            <person name="Song I."/>
            <person name="Jeong J.-H."/>
            <person name="Kim D."/>
            <person name="Kim S."/>
            <person name="Ryu S."/>
            <person name="Song J.Y."/>
            <person name="Lee S.K."/>
        </authorList>
    </citation>
    <scope>NUCLEOTIDE SEQUENCE [LARGE SCALE GENOMIC DNA]</scope>
    <source>
        <tissue evidence="1">Muscle</tissue>
    </source>
</reference>
<dbReference type="AlphaFoldDB" id="A0A4Z2HWE2"/>
<dbReference type="Proteomes" id="UP000314294">
    <property type="component" value="Unassembled WGS sequence"/>
</dbReference>
<evidence type="ECO:0000313" key="2">
    <source>
        <dbReference type="Proteomes" id="UP000314294"/>
    </source>
</evidence>
<protein>
    <submittedName>
        <fullName evidence="1">Uncharacterized protein</fullName>
    </submittedName>
</protein>
<gene>
    <name evidence="1" type="ORF">EYF80_019871</name>
</gene>
<name>A0A4Z2HWE2_9TELE</name>
<accession>A0A4Z2HWE2</accession>
<proteinExistence type="predicted"/>